<dbReference type="AlphaFoldDB" id="A0AAE1Y099"/>
<protein>
    <submittedName>
        <fullName evidence="2">Uncharacterized protein</fullName>
    </submittedName>
</protein>
<gene>
    <name evidence="2" type="ORF">Salat_2081800</name>
</gene>
<dbReference type="Proteomes" id="UP001293254">
    <property type="component" value="Unassembled WGS sequence"/>
</dbReference>
<evidence type="ECO:0000313" key="3">
    <source>
        <dbReference type="Proteomes" id="UP001293254"/>
    </source>
</evidence>
<evidence type="ECO:0000256" key="1">
    <source>
        <dbReference type="SAM" id="MobiDB-lite"/>
    </source>
</evidence>
<dbReference type="EMBL" id="JACGWO010000008">
    <property type="protein sequence ID" value="KAK4421313.1"/>
    <property type="molecule type" value="Genomic_DNA"/>
</dbReference>
<reference evidence="2" key="2">
    <citation type="journal article" date="2024" name="Plant">
        <title>Genomic evolution and insights into agronomic trait innovations of Sesamum species.</title>
        <authorList>
            <person name="Miao H."/>
            <person name="Wang L."/>
            <person name="Qu L."/>
            <person name="Liu H."/>
            <person name="Sun Y."/>
            <person name="Le M."/>
            <person name="Wang Q."/>
            <person name="Wei S."/>
            <person name="Zheng Y."/>
            <person name="Lin W."/>
            <person name="Duan Y."/>
            <person name="Cao H."/>
            <person name="Xiong S."/>
            <person name="Wang X."/>
            <person name="Wei L."/>
            <person name="Li C."/>
            <person name="Ma Q."/>
            <person name="Ju M."/>
            <person name="Zhao R."/>
            <person name="Li G."/>
            <person name="Mu C."/>
            <person name="Tian Q."/>
            <person name="Mei H."/>
            <person name="Zhang T."/>
            <person name="Gao T."/>
            <person name="Zhang H."/>
        </authorList>
    </citation>
    <scope>NUCLEOTIDE SEQUENCE</scope>
    <source>
        <strain evidence="2">3651</strain>
    </source>
</reference>
<name>A0AAE1Y099_9LAMI</name>
<keyword evidence="3" id="KW-1185">Reference proteome</keyword>
<proteinExistence type="predicted"/>
<accession>A0AAE1Y099</accession>
<evidence type="ECO:0000313" key="2">
    <source>
        <dbReference type="EMBL" id="KAK4421313.1"/>
    </source>
</evidence>
<comment type="caution">
    <text evidence="2">The sequence shown here is derived from an EMBL/GenBank/DDBJ whole genome shotgun (WGS) entry which is preliminary data.</text>
</comment>
<feature type="compositionally biased region" description="Basic and acidic residues" evidence="1">
    <location>
        <begin position="102"/>
        <end position="120"/>
    </location>
</feature>
<organism evidence="2 3">
    <name type="scientific">Sesamum alatum</name>
    <dbReference type="NCBI Taxonomy" id="300844"/>
    <lineage>
        <taxon>Eukaryota</taxon>
        <taxon>Viridiplantae</taxon>
        <taxon>Streptophyta</taxon>
        <taxon>Embryophyta</taxon>
        <taxon>Tracheophyta</taxon>
        <taxon>Spermatophyta</taxon>
        <taxon>Magnoliopsida</taxon>
        <taxon>eudicotyledons</taxon>
        <taxon>Gunneridae</taxon>
        <taxon>Pentapetalae</taxon>
        <taxon>asterids</taxon>
        <taxon>lamiids</taxon>
        <taxon>Lamiales</taxon>
        <taxon>Pedaliaceae</taxon>
        <taxon>Sesamum</taxon>
    </lineage>
</organism>
<feature type="region of interest" description="Disordered" evidence="1">
    <location>
        <begin position="1"/>
        <end position="32"/>
    </location>
</feature>
<reference evidence="2" key="1">
    <citation type="submission" date="2020-06" db="EMBL/GenBank/DDBJ databases">
        <authorList>
            <person name="Li T."/>
            <person name="Hu X."/>
            <person name="Zhang T."/>
            <person name="Song X."/>
            <person name="Zhang H."/>
            <person name="Dai N."/>
            <person name="Sheng W."/>
            <person name="Hou X."/>
            <person name="Wei L."/>
        </authorList>
    </citation>
    <scope>NUCLEOTIDE SEQUENCE</scope>
    <source>
        <strain evidence="2">3651</strain>
        <tissue evidence="2">Leaf</tissue>
    </source>
</reference>
<feature type="region of interest" description="Disordered" evidence="1">
    <location>
        <begin position="70"/>
        <end position="120"/>
    </location>
</feature>
<sequence length="120" mass="13416">MGNRGIEGKKAELDSHLKTTKVLETPEEVPNPQTHAIQQYVEAENIRELLQEATERRARAALRWAYVQGRMRGVPEEGQVNPRAGGEEGSVGSSRAPSPKRSRPDGPPEDPRIELLRREL</sequence>
<feature type="compositionally biased region" description="Basic and acidic residues" evidence="1">
    <location>
        <begin position="1"/>
        <end position="17"/>
    </location>
</feature>